<reference evidence="2 3" key="1">
    <citation type="submission" date="2020-08" db="EMBL/GenBank/DDBJ databases">
        <title>Sequencing the genomes of 1000 actinobacteria strains.</title>
        <authorList>
            <person name="Klenk H.-P."/>
        </authorList>
    </citation>
    <scope>NUCLEOTIDE SEQUENCE [LARGE SCALE GENOMIC DNA]</scope>
    <source>
        <strain evidence="2 3">DSM 43150</strain>
    </source>
</reference>
<gene>
    <name evidence="1" type="ORF">Alo02nite_18110</name>
    <name evidence="2" type="ORF">BJ964_004361</name>
</gene>
<protein>
    <submittedName>
        <fullName evidence="2">Uncharacterized protein</fullName>
    </submittedName>
</protein>
<proteinExistence type="predicted"/>
<dbReference type="AlphaFoldDB" id="A0A7W7HGL5"/>
<accession>A0A7W7HGL5</accession>
<dbReference type="Proteomes" id="UP000590511">
    <property type="component" value="Unassembled WGS sequence"/>
</dbReference>
<dbReference type="EMBL" id="JACHNC010000001">
    <property type="protein sequence ID" value="MBB4750200.1"/>
    <property type="molecule type" value="Genomic_DNA"/>
</dbReference>
<organism evidence="2 3">
    <name type="scientific">Actinoplanes lobatus</name>
    <dbReference type="NCBI Taxonomy" id="113568"/>
    <lineage>
        <taxon>Bacteria</taxon>
        <taxon>Bacillati</taxon>
        <taxon>Actinomycetota</taxon>
        <taxon>Actinomycetes</taxon>
        <taxon>Micromonosporales</taxon>
        <taxon>Micromonosporaceae</taxon>
        <taxon>Actinoplanes</taxon>
    </lineage>
</organism>
<reference evidence="1 4" key="2">
    <citation type="submission" date="2021-01" db="EMBL/GenBank/DDBJ databases">
        <title>Whole genome shotgun sequence of Actinoplanes lobatus NBRC 12513.</title>
        <authorList>
            <person name="Komaki H."/>
            <person name="Tamura T."/>
        </authorList>
    </citation>
    <scope>NUCLEOTIDE SEQUENCE [LARGE SCALE GENOMIC DNA]</scope>
    <source>
        <strain evidence="1 4">NBRC 12513</strain>
    </source>
</reference>
<comment type="caution">
    <text evidence="2">The sequence shown here is derived from an EMBL/GenBank/DDBJ whole genome shotgun (WGS) entry which is preliminary data.</text>
</comment>
<evidence type="ECO:0000313" key="1">
    <source>
        <dbReference type="EMBL" id="GIE38913.1"/>
    </source>
</evidence>
<evidence type="ECO:0000313" key="4">
    <source>
        <dbReference type="Proteomes" id="UP000631312"/>
    </source>
</evidence>
<dbReference type="RefSeq" id="WP_188122405.1">
    <property type="nucleotide sequence ID" value="NZ_BOMP01000029.1"/>
</dbReference>
<evidence type="ECO:0000313" key="2">
    <source>
        <dbReference type="EMBL" id="MBB4750200.1"/>
    </source>
</evidence>
<dbReference type="EMBL" id="BOMP01000029">
    <property type="protein sequence ID" value="GIE38913.1"/>
    <property type="molecule type" value="Genomic_DNA"/>
</dbReference>
<keyword evidence="4" id="KW-1185">Reference proteome</keyword>
<sequence length="94" mass="10706">MTTYDRWLDAYSLAYDTVHEPFETPCPHCGSNRLRLVFTGNSESDVGYAHFWCDHCLHGIGVSRTIIPDGAVVQDIRQAPAERQPSIPNYRLIR</sequence>
<name>A0A7W7HGL5_9ACTN</name>
<dbReference type="Proteomes" id="UP000631312">
    <property type="component" value="Unassembled WGS sequence"/>
</dbReference>
<evidence type="ECO:0000313" key="3">
    <source>
        <dbReference type="Proteomes" id="UP000590511"/>
    </source>
</evidence>